<evidence type="ECO:0000313" key="2">
    <source>
        <dbReference type="EMBL" id="MFC6759055.1"/>
    </source>
</evidence>
<feature type="domain" description="Fucosyltransferase C-terminal" evidence="1">
    <location>
        <begin position="150"/>
        <end position="224"/>
    </location>
</feature>
<sequence length="333" mass="36799">MTDPAIAVLPYGSQLGAALAQVPLDDLHWPLGRPDRLAAGQVGDLLPDDHLIVYPKTAMHFRLRWATPARVSVMVVEPAAIHRRHLRLLRWTWRRFYRVLCHDDALLAAIPNGIMLPFGTSWVPDPSGLKIDKTRHMSLIASAKRDTLGHQLRHEMVDLVRDEGLEVEILGRGYAPFAEKSDGLAPYRFSVVIENIRERNYFTEKIVDAVLCETVPIYWGCPNIGDFMDTGGMVICEDAAQMKDAIRAASGGCMTSLPPPCARPSRRRRIGPIWKAAPPAPSATVCEMQNAAPGAAFRVRREGIGSAADQTHAFQFQQNLMGAVVDVHAFGIQ</sequence>
<keyword evidence="3" id="KW-1185">Reference proteome</keyword>
<organism evidence="2 3">
    <name type="scientific">Sulfitobacter porphyrae</name>
    <dbReference type="NCBI Taxonomy" id="1246864"/>
    <lineage>
        <taxon>Bacteria</taxon>
        <taxon>Pseudomonadati</taxon>
        <taxon>Pseudomonadota</taxon>
        <taxon>Alphaproteobacteria</taxon>
        <taxon>Rhodobacterales</taxon>
        <taxon>Roseobacteraceae</taxon>
        <taxon>Sulfitobacter</taxon>
    </lineage>
</organism>
<dbReference type="SUPFAM" id="SSF53756">
    <property type="entry name" value="UDP-Glycosyltransferase/glycogen phosphorylase"/>
    <property type="match status" value="1"/>
</dbReference>
<dbReference type="Gene3D" id="3.40.50.11660">
    <property type="entry name" value="Glycosyl transferase family 10, C-terminal domain"/>
    <property type="match status" value="1"/>
</dbReference>
<dbReference type="Proteomes" id="UP001596353">
    <property type="component" value="Unassembled WGS sequence"/>
</dbReference>
<evidence type="ECO:0000259" key="1">
    <source>
        <dbReference type="Pfam" id="PF00852"/>
    </source>
</evidence>
<dbReference type="InterPro" id="IPR055270">
    <property type="entry name" value="Glyco_tran_10_C"/>
</dbReference>
<proteinExistence type="predicted"/>
<gene>
    <name evidence="2" type="ORF">ACFQFQ_05345</name>
</gene>
<accession>A0ABW2B034</accession>
<protein>
    <submittedName>
        <fullName evidence="2">Glycosyltransferase family 10 domain-containing protein</fullName>
    </submittedName>
</protein>
<dbReference type="EMBL" id="JBHSWG010000001">
    <property type="protein sequence ID" value="MFC6759055.1"/>
    <property type="molecule type" value="Genomic_DNA"/>
</dbReference>
<dbReference type="InterPro" id="IPR038577">
    <property type="entry name" value="GT10-like_C_sf"/>
</dbReference>
<dbReference type="Pfam" id="PF00852">
    <property type="entry name" value="Glyco_transf_10"/>
    <property type="match status" value="1"/>
</dbReference>
<name>A0ABW2B034_9RHOB</name>
<comment type="caution">
    <text evidence="2">The sequence shown here is derived from an EMBL/GenBank/DDBJ whole genome shotgun (WGS) entry which is preliminary data.</text>
</comment>
<reference evidence="3" key="1">
    <citation type="journal article" date="2019" name="Int. J. Syst. Evol. Microbiol.">
        <title>The Global Catalogue of Microorganisms (GCM) 10K type strain sequencing project: providing services to taxonomists for standard genome sequencing and annotation.</title>
        <authorList>
            <consortium name="The Broad Institute Genomics Platform"/>
            <consortium name="The Broad Institute Genome Sequencing Center for Infectious Disease"/>
            <person name="Wu L."/>
            <person name="Ma J."/>
        </authorList>
    </citation>
    <scope>NUCLEOTIDE SEQUENCE [LARGE SCALE GENOMIC DNA]</scope>
    <source>
        <strain evidence="3">CCUG 66188</strain>
    </source>
</reference>
<evidence type="ECO:0000313" key="3">
    <source>
        <dbReference type="Proteomes" id="UP001596353"/>
    </source>
</evidence>